<evidence type="ECO:0000256" key="3">
    <source>
        <dbReference type="ARBA" id="ARBA00022753"/>
    </source>
</evidence>
<dbReference type="InterPro" id="IPR037213">
    <property type="entry name" value="Run_dom_sf"/>
</dbReference>
<evidence type="ECO:0000256" key="4">
    <source>
        <dbReference type="ARBA" id="ARBA00023006"/>
    </source>
</evidence>
<dbReference type="CDD" id="cd17686">
    <property type="entry name" value="RUN_RUBCN"/>
    <property type="match status" value="1"/>
</dbReference>
<dbReference type="SMART" id="SM00593">
    <property type="entry name" value="RUN"/>
    <property type="match status" value="1"/>
</dbReference>
<gene>
    <name evidence="8" type="primary">KIAA0226</name>
</gene>
<evidence type="ECO:0000259" key="6">
    <source>
        <dbReference type="PROSITE" id="PS50826"/>
    </source>
</evidence>
<protein>
    <submittedName>
        <fullName evidence="8">Run domain Beclin-1 interacting and cysteine-rich containing protein</fullName>
    </submittedName>
</protein>
<dbReference type="Gene3D" id="1.20.58.900">
    <property type="match status" value="1"/>
</dbReference>
<feature type="region of interest" description="Disordered" evidence="5">
    <location>
        <begin position="379"/>
        <end position="398"/>
    </location>
</feature>
<feature type="compositionally biased region" description="Polar residues" evidence="5">
    <location>
        <begin position="520"/>
        <end position="538"/>
    </location>
</feature>
<feature type="domain" description="RUN" evidence="6">
    <location>
        <begin position="1"/>
        <end position="129"/>
    </location>
</feature>
<dbReference type="InterPro" id="IPR025258">
    <property type="entry name" value="RH_dom"/>
</dbReference>
<dbReference type="PANTHER" id="PTHR45971:SF3">
    <property type="entry name" value="RUN DOMAIN BECLIN-1-INTERACTING AND CYSTEINE-RICH DOMAIN-CONTAINING PROTEIN"/>
    <property type="match status" value="1"/>
</dbReference>
<keyword evidence="4" id="KW-0072">Autophagy</keyword>
<feature type="compositionally biased region" description="Polar residues" evidence="5">
    <location>
        <begin position="227"/>
        <end position="241"/>
    </location>
</feature>
<keyword evidence="2" id="KW-0597">Phosphoprotein</keyword>
<dbReference type="KEGG" id="lve:103068394"/>
<dbReference type="RefSeq" id="XP_007448071.1">
    <property type="nucleotide sequence ID" value="XM_007448009.1"/>
</dbReference>
<sequence>MQSILYHGLIHDQVYCRQTDYWQFVKDIRWLSPHSALHVEKFINLQENGQSSTDGMSERAVAELWLQHSLQCHCLSAQLRPLLGDRQYIRKFYTDTAFLLSDSHVTAMLQCLEAVEQNNPRLLAQIDASMFARKHESPLLVTKSQSLTALPASTYTPSTSYAQHSYFGSFSSLHQSIPHHGSERRSTSFSLCGPCQKPQESRGHVSPAEDQTVQAPLLPISALAGDSPSTPNEMSSSTLTSPLEAPWVSSQNDSPGDASEGPEYLAIGNQDPRGRTASCQSRSSNAESNSSNLFSSSSSQKPDSAASSLGDQEGGGKSQLSNVLRRSSFSEGQTLTVTGGTKRSHTRSHSDTNIASRGAPGGPRSITIIVEDPIAESCSDKSKLRGPLSYSGQSSEVSTPSSLYMEYEGSQYLCSGEGMFRRPSEGQSLISYLSEQDFGSCADLEKENAHFSISESLIAAIELMKCNMMSQCLEEEEGEEDSDREIQELKQKIRLRRQQIRTKNLLPVYQETEYGSFRVTSNSSQFSSRDSAQFSDSGSADEVDEFEIQDADIRRSTLSNNKSCVSSQSFSHCFLHSTSAEAVAMGLLKQFEGMQLPAASELEWLVPEHDAPQKLLPIPDSLPISPDDGQHADIYKLRIRVRGNLEWAPPRPQIIFNVHPAPTRKIAVAKQNYRCAGCGIRSDPDYIKRLRYCEYLGKYFCQCCHENAQMVIPSRVLRKWDFSKYYVSNFSKDLLIKIWNDPLFNVQDVNSALYRKVKLLNQARLLRVQLCHMKNMFKTCRLAKELLDSFDTVPGHLTEDLHLYSLNDLTAARKGELGPRLADLTRAGAAHVERCMLCQAKGFICEFCQNADDIIFPFELHKCRTCEECKACYHKACFKSGSCPRCERLQARRELLAKQSLESYMSDSEEEPTKALALEAAILETT</sequence>
<accession>A0A340WHA0</accession>
<comment type="subcellular location">
    <subcellularLocation>
        <location evidence="1">Late endosome</location>
    </subcellularLocation>
</comment>
<dbReference type="GO" id="GO:0005770">
    <property type="term" value="C:late endosome"/>
    <property type="evidence" value="ECO:0007669"/>
    <property type="project" value="UniProtKB-SubCell"/>
</dbReference>
<dbReference type="InterPro" id="IPR004012">
    <property type="entry name" value="Run_dom"/>
</dbReference>
<dbReference type="Pfam" id="PF02759">
    <property type="entry name" value="RUN"/>
    <property type="match status" value="1"/>
</dbReference>
<dbReference type="InterPro" id="IPR052428">
    <property type="entry name" value="Autophagy_HostDef_Reg"/>
</dbReference>
<dbReference type="Pfam" id="PF21054">
    <property type="entry name" value="RUBC_PIKBD"/>
    <property type="match status" value="1"/>
</dbReference>
<dbReference type="GeneID" id="103068394"/>
<evidence type="ECO:0000256" key="5">
    <source>
        <dbReference type="SAM" id="MobiDB-lite"/>
    </source>
</evidence>
<proteinExistence type="predicted"/>
<keyword evidence="7" id="KW-1185">Reference proteome</keyword>
<evidence type="ECO:0000256" key="2">
    <source>
        <dbReference type="ARBA" id="ARBA00022553"/>
    </source>
</evidence>
<dbReference type="AlphaFoldDB" id="A0A340WHA0"/>
<dbReference type="PANTHER" id="PTHR45971">
    <property type="entry name" value="PHOX (PX) DOMAIN-CONTAINING PROTEIN"/>
    <property type="match status" value="1"/>
</dbReference>
<evidence type="ECO:0000313" key="7">
    <source>
        <dbReference type="Proteomes" id="UP000265300"/>
    </source>
</evidence>
<keyword evidence="3" id="KW-0967">Endosome</keyword>
<feature type="compositionally biased region" description="Low complexity" evidence="5">
    <location>
        <begin position="278"/>
        <end position="308"/>
    </location>
</feature>
<dbReference type="STRING" id="118797.A0A340WHA0"/>
<dbReference type="GO" id="GO:0006914">
    <property type="term" value="P:autophagy"/>
    <property type="evidence" value="ECO:0007669"/>
    <property type="project" value="UniProtKB-KW"/>
</dbReference>
<dbReference type="Proteomes" id="UP000265300">
    <property type="component" value="Unplaced"/>
</dbReference>
<dbReference type="GO" id="GO:1901981">
    <property type="term" value="F:phosphatidylinositol phosphate binding"/>
    <property type="evidence" value="ECO:0007669"/>
    <property type="project" value="TreeGrafter"/>
</dbReference>
<dbReference type="InterPro" id="IPR048569">
    <property type="entry name" value="RUBC_PIKBD"/>
</dbReference>
<dbReference type="GO" id="GO:0045806">
    <property type="term" value="P:negative regulation of endocytosis"/>
    <property type="evidence" value="ECO:0007669"/>
    <property type="project" value="TreeGrafter"/>
</dbReference>
<dbReference type="OrthoDB" id="10067503at2759"/>
<reference evidence="8" key="1">
    <citation type="submission" date="2025-08" db="UniProtKB">
        <authorList>
            <consortium name="RefSeq"/>
        </authorList>
    </citation>
    <scope>IDENTIFICATION</scope>
</reference>
<feature type="region of interest" description="Disordered" evidence="5">
    <location>
        <begin position="520"/>
        <end position="542"/>
    </location>
</feature>
<evidence type="ECO:0000313" key="8">
    <source>
        <dbReference type="RefSeq" id="XP_007448071.1"/>
    </source>
</evidence>
<dbReference type="InParanoid" id="A0A340WHA0"/>
<dbReference type="Pfam" id="PF13901">
    <property type="entry name" value="RH_dom"/>
    <property type="match status" value="1"/>
</dbReference>
<dbReference type="SUPFAM" id="SSF140741">
    <property type="entry name" value="RUN domain-like"/>
    <property type="match status" value="1"/>
</dbReference>
<organism evidence="7 8">
    <name type="scientific">Lipotes vexillifer</name>
    <name type="common">Yangtze river dolphin</name>
    <dbReference type="NCBI Taxonomy" id="118797"/>
    <lineage>
        <taxon>Eukaryota</taxon>
        <taxon>Metazoa</taxon>
        <taxon>Chordata</taxon>
        <taxon>Craniata</taxon>
        <taxon>Vertebrata</taxon>
        <taxon>Euteleostomi</taxon>
        <taxon>Mammalia</taxon>
        <taxon>Eutheria</taxon>
        <taxon>Laurasiatheria</taxon>
        <taxon>Artiodactyla</taxon>
        <taxon>Whippomorpha</taxon>
        <taxon>Cetacea</taxon>
        <taxon>Odontoceti</taxon>
        <taxon>Lipotidae</taxon>
        <taxon>Lipotes</taxon>
    </lineage>
</organism>
<evidence type="ECO:0000256" key="1">
    <source>
        <dbReference type="ARBA" id="ARBA00004603"/>
    </source>
</evidence>
<dbReference type="PROSITE" id="PS50826">
    <property type="entry name" value="RUN"/>
    <property type="match status" value="1"/>
</dbReference>
<feature type="compositionally biased region" description="Polar residues" evidence="5">
    <location>
        <begin position="318"/>
        <end position="341"/>
    </location>
</feature>
<dbReference type="FunCoup" id="A0A340WHA0">
    <property type="interactions" value="2971"/>
</dbReference>
<dbReference type="GO" id="GO:0005769">
    <property type="term" value="C:early endosome"/>
    <property type="evidence" value="ECO:0007669"/>
    <property type="project" value="TreeGrafter"/>
</dbReference>
<dbReference type="CTD" id="9711"/>
<name>A0A340WHA0_LIPVE</name>
<dbReference type="GO" id="GO:1901097">
    <property type="term" value="P:negative regulation of autophagosome maturation"/>
    <property type="evidence" value="ECO:0007669"/>
    <property type="project" value="TreeGrafter"/>
</dbReference>
<feature type="region of interest" description="Disordered" evidence="5">
    <location>
        <begin position="177"/>
        <end position="365"/>
    </location>
</feature>
<dbReference type="SMART" id="SM01175">
    <property type="entry name" value="DUF4206"/>
    <property type="match status" value="1"/>
</dbReference>